<keyword evidence="11 12" id="KW-0998">Cell outer membrane</keyword>
<evidence type="ECO:0000256" key="1">
    <source>
        <dbReference type="ARBA" id="ARBA00004571"/>
    </source>
</evidence>
<evidence type="ECO:0000256" key="12">
    <source>
        <dbReference type="PROSITE-ProRule" id="PRU01360"/>
    </source>
</evidence>
<evidence type="ECO:0000256" key="6">
    <source>
        <dbReference type="ARBA" id="ARBA00022729"/>
    </source>
</evidence>
<dbReference type="AlphaFoldDB" id="A0A2N3PVZ7"/>
<evidence type="ECO:0000259" key="16">
    <source>
        <dbReference type="Pfam" id="PF07715"/>
    </source>
</evidence>
<evidence type="ECO:0000256" key="8">
    <source>
        <dbReference type="ARBA" id="ARBA00023065"/>
    </source>
</evidence>
<gene>
    <name evidence="17" type="ORF">CWS72_10810</name>
</gene>
<keyword evidence="9 13" id="KW-0798">TonB box</keyword>
<feature type="chain" id="PRO_5014833509" evidence="14">
    <location>
        <begin position="38"/>
        <end position="780"/>
    </location>
</feature>
<name>A0A2N3PVZ7_9PROT</name>
<keyword evidence="8" id="KW-0406">Ion transport</keyword>
<comment type="similarity">
    <text evidence="12 13">Belongs to the TonB-dependent receptor family.</text>
</comment>
<dbReference type="InterPro" id="IPR036942">
    <property type="entry name" value="Beta-barrel_TonB_sf"/>
</dbReference>
<evidence type="ECO:0000259" key="15">
    <source>
        <dbReference type="Pfam" id="PF00593"/>
    </source>
</evidence>
<evidence type="ECO:0000256" key="14">
    <source>
        <dbReference type="SAM" id="SignalP"/>
    </source>
</evidence>
<keyword evidence="18" id="KW-1185">Reference proteome</keyword>
<evidence type="ECO:0000256" key="10">
    <source>
        <dbReference type="ARBA" id="ARBA00023136"/>
    </source>
</evidence>
<dbReference type="GO" id="GO:0015344">
    <property type="term" value="F:siderophore uptake transmembrane transporter activity"/>
    <property type="evidence" value="ECO:0007669"/>
    <property type="project" value="TreeGrafter"/>
</dbReference>
<evidence type="ECO:0000256" key="2">
    <source>
        <dbReference type="ARBA" id="ARBA00022448"/>
    </source>
</evidence>
<feature type="signal peptide" evidence="14">
    <location>
        <begin position="1"/>
        <end position="37"/>
    </location>
</feature>
<keyword evidence="17" id="KW-0675">Receptor</keyword>
<feature type="domain" description="TonB-dependent receptor plug" evidence="16">
    <location>
        <begin position="78"/>
        <end position="188"/>
    </location>
</feature>
<dbReference type="SUPFAM" id="SSF56935">
    <property type="entry name" value="Porins"/>
    <property type="match status" value="1"/>
</dbReference>
<protein>
    <submittedName>
        <fullName evidence="17">TonB-dependent receptor</fullName>
    </submittedName>
</protein>
<keyword evidence="2 12" id="KW-0813">Transport</keyword>
<evidence type="ECO:0000313" key="17">
    <source>
        <dbReference type="EMBL" id="PKU24582.1"/>
    </source>
</evidence>
<evidence type="ECO:0000256" key="5">
    <source>
        <dbReference type="ARBA" id="ARBA00022692"/>
    </source>
</evidence>
<dbReference type="InterPro" id="IPR000531">
    <property type="entry name" value="Beta-barrel_TonB"/>
</dbReference>
<evidence type="ECO:0000256" key="4">
    <source>
        <dbReference type="ARBA" id="ARBA00022496"/>
    </source>
</evidence>
<dbReference type="Pfam" id="PF07715">
    <property type="entry name" value="Plug"/>
    <property type="match status" value="1"/>
</dbReference>
<feature type="domain" description="TonB-dependent receptor-like beta-barrel" evidence="15">
    <location>
        <begin position="285"/>
        <end position="740"/>
    </location>
</feature>
<dbReference type="PANTHER" id="PTHR32552">
    <property type="entry name" value="FERRICHROME IRON RECEPTOR-RELATED"/>
    <property type="match status" value="1"/>
</dbReference>
<dbReference type="InterPro" id="IPR039426">
    <property type="entry name" value="TonB-dep_rcpt-like"/>
</dbReference>
<keyword evidence="4" id="KW-0410">Iron transport</keyword>
<keyword evidence="5 12" id="KW-0812">Transmembrane</keyword>
<keyword evidence="6 14" id="KW-0732">Signal</keyword>
<evidence type="ECO:0000256" key="3">
    <source>
        <dbReference type="ARBA" id="ARBA00022452"/>
    </source>
</evidence>
<dbReference type="PANTHER" id="PTHR32552:SF89">
    <property type="entry name" value="CATECHOLATE SIDEROPHORE RECEPTOR FIU"/>
    <property type="match status" value="1"/>
</dbReference>
<comment type="subcellular location">
    <subcellularLocation>
        <location evidence="1 12">Cell outer membrane</location>
        <topology evidence="1 12">Multi-pass membrane protein</topology>
    </subcellularLocation>
</comment>
<dbReference type="InterPro" id="IPR037066">
    <property type="entry name" value="Plug_dom_sf"/>
</dbReference>
<comment type="caution">
    <text evidence="17">The sequence shown here is derived from an EMBL/GenBank/DDBJ whole genome shotgun (WGS) entry which is preliminary data.</text>
</comment>
<evidence type="ECO:0000256" key="9">
    <source>
        <dbReference type="ARBA" id="ARBA00023077"/>
    </source>
</evidence>
<dbReference type="InterPro" id="IPR012910">
    <property type="entry name" value="Plug_dom"/>
</dbReference>
<sequence length="780" mass="83564">MARSWGVKVMTKPKVLRVVQAALLGACAASTGITAEAAENLDLGTVQATSDAARGVGSSSDAEIETAPYQAPSRTPLEVGQPTSLVSQHFIENSVPSSGNYDDAIKFTPSLSNVEPNGPGLQESKIITIRGFQDGQYNIIFDGIPWLGSPTDFHHQSAVYFTQHDIGSVEVDRGPGSASTIGVATFGGTVSLKSRDPEELPTINTYSSFGSFNTAIWGTEVDSGSVKAANGAAIIADFSHETSDGYLTNASSRRANGYMKVVSPLNTNTALTVVGMYNDTFQHIPTGSTAAQIAQYGADHGLSTNARDQGYYATNYGTYNTDFEYIGLVSDLGDGWGIDNKLYTNSFYKVGYQGKDVNGAAAGTQGSSYLCSKSLGAAVCGYTPTKSYYLNGVLTTLNNDVPGKVSEQKYRSYGDIFRLSKDVGASQLKTGIWFDRATNNYSSYNVDWSKGGTTYTTSATGSAYSYLMQDWLNTAEPYVEMDWKPIPGLTITPGVKYAVVRRTVDATIDKNTGLPANEGHTWMSVLPAIQANYVLQPGWTTYAQVAKGFEAPPLDALYTNGKAASVDSTKTWNFQVGTAWQTDRLALSGDVYYIDFTNYFFETTDATTKNTVFTEAGGAIYQGVEVEGTYYLGHSVSAYANGSLNSAKYTRTGTYVAQAPKETAALGLIYNDKRGFYGSLIGKFVGPQFGQNATTTDLADQYAIGSYMYADLAVGYTLKAEQGVPAFLREIGLSLKVTNLFDNHSIVGLAGTTSDSSANTVPLWWTNPGRGFFGSVSVKF</sequence>
<dbReference type="Proteomes" id="UP000233293">
    <property type="component" value="Unassembled WGS sequence"/>
</dbReference>
<reference evidence="18" key="1">
    <citation type="submission" date="2017-12" db="EMBL/GenBank/DDBJ databases">
        <title>Draft genome sequence of Telmatospirillum siberiense 26-4b1T, an acidotolerant peatland alphaproteobacterium potentially involved in sulfur cycling.</title>
        <authorList>
            <person name="Hausmann B."/>
            <person name="Pjevac P."/>
            <person name="Schreck K."/>
            <person name="Herbold C.W."/>
            <person name="Daims H."/>
            <person name="Wagner M."/>
            <person name="Pester M."/>
            <person name="Loy A."/>
        </authorList>
    </citation>
    <scope>NUCLEOTIDE SEQUENCE [LARGE SCALE GENOMIC DNA]</scope>
    <source>
        <strain evidence="18">26-4b1</strain>
    </source>
</reference>
<dbReference type="GO" id="GO:0009279">
    <property type="term" value="C:cell outer membrane"/>
    <property type="evidence" value="ECO:0007669"/>
    <property type="project" value="UniProtKB-SubCell"/>
</dbReference>
<dbReference type="Gene3D" id="2.40.170.20">
    <property type="entry name" value="TonB-dependent receptor, beta-barrel domain"/>
    <property type="match status" value="1"/>
</dbReference>
<keyword evidence="7" id="KW-0408">Iron</keyword>
<accession>A0A2N3PVZ7</accession>
<evidence type="ECO:0000256" key="11">
    <source>
        <dbReference type="ARBA" id="ARBA00023237"/>
    </source>
</evidence>
<evidence type="ECO:0000256" key="13">
    <source>
        <dbReference type="RuleBase" id="RU003357"/>
    </source>
</evidence>
<dbReference type="Pfam" id="PF00593">
    <property type="entry name" value="TonB_dep_Rec_b-barrel"/>
    <property type="match status" value="1"/>
</dbReference>
<evidence type="ECO:0000256" key="7">
    <source>
        <dbReference type="ARBA" id="ARBA00023004"/>
    </source>
</evidence>
<keyword evidence="10 12" id="KW-0472">Membrane</keyword>
<keyword evidence="3 12" id="KW-1134">Transmembrane beta strand</keyword>
<organism evidence="17 18">
    <name type="scientific">Telmatospirillum siberiense</name>
    <dbReference type="NCBI Taxonomy" id="382514"/>
    <lineage>
        <taxon>Bacteria</taxon>
        <taxon>Pseudomonadati</taxon>
        <taxon>Pseudomonadota</taxon>
        <taxon>Alphaproteobacteria</taxon>
        <taxon>Rhodospirillales</taxon>
        <taxon>Rhodospirillaceae</taxon>
        <taxon>Telmatospirillum</taxon>
    </lineage>
</organism>
<evidence type="ECO:0000313" key="18">
    <source>
        <dbReference type="Proteomes" id="UP000233293"/>
    </source>
</evidence>
<dbReference type="Gene3D" id="2.170.130.10">
    <property type="entry name" value="TonB-dependent receptor, plug domain"/>
    <property type="match status" value="1"/>
</dbReference>
<dbReference type="EMBL" id="PIUM01000010">
    <property type="protein sequence ID" value="PKU24582.1"/>
    <property type="molecule type" value="Genomic_DNA"/>
</dbReference>
<proteinExistence type="inferred from homology"/>
<dbReference type="PROSITE" id="PS52016">
    <property type="entry name" value="TONB_DEPENDENT_REC_3"/>
    <property type="match status" value="1"/>
</dbReference>